<feature type="chain" id="PRO_5046742974" evidence="2">
    <location>
        <begin position="22"/>
        <end position="615"/>
    </location>
</feature>
<keyword evidence="2" id="KW-0732">Signal</keyword>
<dbReference type="Gene3D" id="3.90.76.10">
    <property type="entry name" value="Dipeptide-binding Protein, Domain 1"/>
    <property type="match status" value="1"/>
</dbReference>
<gene>
    <name evidence="4" type="ORF">H9624_09725</name>
</gene>
<dbReference type="InterPro" id="IPR000914">
    <property type="entry name" value="SBP_5_dom"/>
</dbReference>
<name>A0ABR8Z2P4_9MICO</name>
<evidence type="ECO:0000256" key="2">
    <source>
        <dbReference type="SAM" id="SignalP"/>
    </source>
</evidence>
<protein>
    <submittedName>
        <fullName evidence="4">ABC transporter family substrate-binding protein</fullName>
    </submittedName>
</protein>
<dbReference type="Proteomes" id="UP000661894">
    <property type="component" value="Unassembled WGS sequence"/>
</dbReference>
<dbReference type="Pfam" id="PF00496">
    <property type="entry name" value="SBP_bac_5"/>
    <property type="match status" value="1"/>
</dbReference>
<dbReference type="InterPro" id="IPR039424">
    <property type="entry name" value="SBP_5"/>
</dbReference>
<feature type="region of interest" description="Disordered" evidence="1">
    <location>
        <begin position="24"/>
        <end position="57"/>
    </location>
</feature>
<dbReference type="EMBL" id="JACSPO010000004">
    <property type="protein sequence ID" value="MBD8062602.1"/>
    <property type="molecule type" value="Genomic_DNA"/>
</dbReference>
<dbReference type="Gene3D" id="3.10.105.10">
    <property type="entry name" value="Dipeptide-binding Protein, Domain 3"/>
    <property type="match status" value="1"/>
</dbReference>
<evidence type="ECO:0000256" key="1">
    <source>
        <dbReference type="SAM" id="MobiDB-lite"/>
    </source>
</evidence>
<dbReference type="RefSeq" id="WP_251839707.1">
    <property type="nucleotide sequence ID" value="NZ_JACSPO010000004.1"/>
</dbReference>
<dbReference type="PROSITE" id="PS51257">
    <property type="entry name" value="PROKAR_LIPOPROTEIN"/>
    <property type="match status" value="1"/>
</dbReference>
<feature type="signal peptide" evidence="2">
    <location>
        <begin position="1"/>
        <end position="21"/>
    </location>
</feature>
<proteinExistence type="predicted"/>
<evidence type="ECO:0000313" key="5">
    <source>
        <dbReference type="Proteomes" id="UP000661894"/>
    </source>
</evidence>
<organism evidence="4 5">
    <name type="scientific">Oceanitalea stevensii</name>
    <dbReference type="NCBI Taxonomy" id="2763072"/>
    <lineage>
        <taxon>Bacteria</taxon>
        <taxon>Bacillati</taxon>
        <taxon>Actinomycetota</taxon>
        <taxon>Actinomycetes</taxon>
        <taxon>Micrococcales</taxon>
        <taxon>Bogoriellaceae</taxon>
        <taxon>Georgenia</taxon>
    </lineage>
</organism>
<evidence type="ECO:0000259" key="3">
    <source>
        <dbReference type="Pfam" id="PF00496"/>
    </source>
</evidence>
<feature type="domain" description="Solute-binding protein family 5" evidence="3">
    <location>
        <begin position="129"/>
        <end position="519"/>
    </location>
</feature>
<evidence type="ECO:0000313" key="4">
    <source>
        <dbReference type="EMBL" id="MBD8062602.1"/>
    </source>
</evidence>
<dbReference type="PANTHER" id="PTHR30290">
    <property type="entry name" value="PERIPLASMIC BINDING COMPONENT OF ABC TRANSPORTER"/>
    <property type="match status" value="1"/>
</dbReference>
<accession>A0ABR8Z2P4</accession>
<keyword evidence="5" id="KW-1185">Reference proteome</keyword>
<reference evidence="4 5" key="1">
    <citation type="submission" date="2020-08" db="EMBL/GenBank/DDBJ databases">
        <title>A Genomic Blueprint of the Chicken Gut Microbiome.</title>
        <authorList>
            <person name="Gilroy R."/>
            <person name="Ravi A."/>
            <person name="Getino M."/>
            <person name="Pursley I."/>
            <person name="Horton D.L."/>
            <person name="Alikhan N.-F."/>
            <person name="Baker D."/>
            <person name="Gharbi K."/>
            <person name="Hall N."/>
            <person name="Watson M."/>
            <person name="Adriaenssens E.M."/>
            <person name="Foster-Nyarko E."/>
            <person name="Jarju S."/>
            <person name="Secka A."/>
            <person name="Antonio M."/>
            <person name="Oren A."/>
            <person name="Chaudhuri R."/>
            <person name="La Ragione R.M."/>
            <person name="Hildebrand F."/>
            <person name="Pallen M.J."/>
        </authorList>
    </citation>
    <scope>NUCLEOTIDE SEQUENCE [LARGE SCALE GENOMIC DNA]</scope>
    <source>
        <strain evidence="4 5">Sa1BUA1</strain>
    </source>
</reference>
<sequence>MKIRRTAQAAAVLVAGSLVLAACTSPSDDETTGDGGDNATEETTDSGEASSTAKEDLGDVQTVEGDIFYSTGQDEFTGYNSLTADTYSTYNNVIMDRIRPEGFFYFGTDGTIYENEEFGTAEAVSGLEGDDPLVIEYTVVDDAVWSDGNAIDFADFLFEWVSQNPAWLSPDPENPVFNHVSGTDYTQTNVPTGPQADSWDAKSFTVEYAEKYPDWRLVTGSYLLPAHVVAEQIGITEEELVQAILDEDVETLTEAAQFWNEGWLSSPGEVPAPEIAPSGSRYQFMEGGWTAGQSITLEANPNYWGTPAATERITFRFLDASGHNQALQNGDLNVIEPQATVDTLPQLEGLGDAVEVQTGSTLTWEHLDFNFNNGVFSDDEGGQALREAFAYCVPRQQIVDNLIKPVDPEAVVMNAREVFPFQPAYDEVVEASYDGRYDEVNLEEATRLIEESGIATPIDVRIGYSAPNPRRTSEIELIKSSCDQAGFNVTDIGSQDFFSNALVNGDYEVALFAWAGSGQISSGQNIYSTNYPQNYGGYSNETVDQAWVELSASLDETVHLEQTKIIEKELWDTLFGIPIFAHPGVIAHTAGMENVRQTATQNGVAWNAEQWKLAE</sequence>
<dbReference type="SUPFAM" id="SSF53850">
    <property type="entry name" value="Periplasmic binding protein-like II"/>
    <property type="match status" value="1"/>
</dbReference>
<comment type="caution">
    <text evidence="4">The sequence shown here is derived from an EMBL/GenBank/DDBJ whole genome shotgun (WGS) entry which is preliminary data.</text>
</comment>
<dbReference type="PANTHER" id="PTHR30290:SF65">
    <property type="entry name" value="MONOACYL PHOSPHATIDYLINOSITOL TETRAMANNOSIDE-BINDING PROTEIN LPQW-RELATED"/>
    <property type="match status" value="1"/>
</dbReference>
<dbReference type="Gene3D" id="3.40.190.10">
    <property type="entry name" value="Periplasmic binding protein-like II"/>
    <property type="match status" value="1"/>
</dbReference>